<accession>A0AAW1UNQ6</accession>
<name>A0AAW1UNQ6_9CUCU</name>
<dbReference type="Proteomes" id="UP001431783">
    <property type="component" value="Unassembled WGS sequence"/>
</dbReference>
<protein>
    <submittedName>
        <fullName evidence="1">Uncharacterized protein</fullName>
    </submittedName>
</protein>
<reference evidence="1 2" key="1">
    <citation type="submission" date="2023-03" db="EMBL/GenBank/DDBJ databases">
        <title>Genome insight into feeding habits of ladybird beetles.</title>
        <authorList>
            <person name="Li H.-S."/>
            <person name="Huang Y.-H."/>
            <person name="Pang H."/>
        </authorList>
    </citation>
    <scope>NUCLEOTIDE SEQUENCE [LARGE SCALE GENOMIC DNA]</scope>
    <source>
        <strain evidence="1">SYSU_2023b</strain>
        <tissue evidence="1">Whole body</tissue>
    </source>
</reference>
<dbReference type="AlphaFoldDB" id="A0AAW1UNQ6"/>
<keyword evidence="2" id="KW-1185">Reference proteome</keyword>
<comment type="caution">
    <text evidence="1">The sequence shown here is derived from an EMBL/GenBank/DDBJ whole genome shotgun (WGS) entry which is preliminary data.</text>
</comment>
<dbReference type="EMBL" id="JARQZJ010000076">
    <property type="protein sequence ID" value="KAK9882429.1"/>
    <property type="molecule type" value="Genomic_DNA"/>
</dbReference>
<organism evidence="1 2">
    <name type="scientific">Henosepilachna vigintioctopunctata</name>
    <dbReference type="NCBI Taxonomy" id="420089"/>
    <lineage>
        <taxon>Eukaryota</taxon>
        <taxon>Metazoa</taxon>
        <taxon>Ecdysozoa</taxon>
        <taxon>Arthropoda</taxon>
        <taxon>Hexapoda</taxon>
        <taxon>Insecta</taxon>
        <taxon>Pterygota</taxon>
        <taxon>Neoptera</taxon>
        <taxon>Endopterygota</taxon>
        <taxon>Coleoptera</taxon>
        <taxon>Polyphaga</taxon>
        <taxon>Cucujiformia</taxon>
        <taxon>Coccinelloidea</taxon>
        <taxon>Coccinellidae</taxon>
        <taxon>Epilachninae</taxon>
        <taxon>Epilachnini</taxon>
        <taxon>Henosepilachna</taxon>
    </lineage>
</organism>
<sequence>MFHGSTARLDFRPLSEAAQLRAPLSDVGEKRDEQRTLPSVRWSTFTAMLITDPTNNIEDRREVAFDSGLSG</sequence>
<evidence type="ECO:0000313" key="2">
    <source>
        <dbReference type="Proteomes" id="UP001431783"/>
    </source>
</evidence>
<evidence type="ECO:0000313" key="1">
    <source>
        <dbReference type="EMBL" id="KAK9882429.1"/>
    </source>
</evidence>
<proteinExistence type="predicted"/>
<gene>
    <name evidence="1" type="ORF">WA026_021460</name>
</gene>